<name>A0A7J7M5A2_9MAGN</name>
<reference evidence="2 3" key="1">
    <citation type="journal article" date="2020" name="IScience">
        <title>Genome Sequencing of the Endangered Kingdonia uniflora (Circaeasteraceae, Ranunculales) Reveals Potential Mechanisms of Evolutionary Specialization.</title>
        <authorList>
            <person name="Sun Y."/>
            <person name="Deng T."/>
            <person name="Zhang A."/>
            <person name="Moore M.J."/>
            <person name="Landis J.B."/>
            <person name="Lin N."/>
            <person name="Zhang H."/>
            <person name="Zhang X."/>
            <person name="Huang J."/>
            <person name="Zhang X."/>
            <person name="Sun H."/>
            <person name="Wang H."/>
        </authorList>
    </citation>
    <scope>NUCLEOTIDE SEQUENCE [LARGE SCALE GENOMIC DNA]</scope>
    <source>
        <strain evidence="2">TB1705</strain>
        <tissue evidence="2">Leaf</tissue>
    </source>
</reference>
<keyword evidence="3" id="KW-1185">Reference proteome</keyword>
<proteinExistence type="predicted"/>
<organism evidence="2 3">
    <name type="scientific">Kingdonia uniflora</name>
    <dbReference type="NCBI Taxonomy" id="39325"/>
    <lineage>
        <taxon>Eukaryota</taxon>
        <taxon>Viridiplantae</taxon>
        <taxon>Streptophyta</taxon>
        <taxon>Embryophyta</taxon>
        <taxon>Tracheophyta</taxon>
        <taxon>Spermatophyta</taxon>
        <taxon>Magnoliopsida</taxon>
        <taxon>Ranunculales</taxon>
        <taxon>Circaeasteraceae</taxon>
        <taxon>Kingdonia</taxon>
    </lineage>
</organism>
<dbReference type="AlphaFoldDB" id="A0A7J7M5A2"/>
<dbReference type="Proteomes" id="UP000541444">
    <property type="component" value="Unassembled WGS sequence"/>
</dbReference>
<evidence type="ECO:0000313" key="2">
    <source>
        <dbReference type="EMBL" id="KAF6150045.1"/>
    </source>
</evidence>
<dbReference type="EMBL" id="JACGCM010001763">
    <property type="protein sequence ID" value="KAF6150045.1"/>
    <property type="molecule type" value="Genomic_DNA"/>
</dbReference>
<sequence>MVVTSASIHSLSQDFNLSGEPEGPDLRWHMEWTGRRELLPIHHLRDPPEMSAFCDAEELWNLTYGMQRLCLTESARDAQRMQELTGEDLHLRRRRDVRVVPLPHGGGARTRQRRSGGLWEDGVDGVELLLLVPEFTIWGECRGSPLCSAIDFGRDEVASE</sequence>
<feature type="compositionally biased region" description="Polar residues" evidence="1">
    <location>
        <begin position="1"/>
        <end position="16"/>
    </location>
</feature>
<protein>
    <submittedName>
        <fullName evidence="2">Uncharacterized protein</fullName>
    </submittedName>
</protein>
<accession>A0A7J7M5A2</accession>
<evidence type="ECO:0000256" key="1">
    <source>
        <dbReference type="SAM" id="MobiDB-lite"/>
    </source>
</evidence>
<gene>
    <name evidence="2" type="ORF">GIB67_002827</name>
</gene>
<feature type="region of interest" description="Disordered" evidence="1">
    <location>
        <begin position="1"/>
        <end position="20"/>
    </location>
</feature>
<evidence type="ECO:0000313" key="3">
    <source>
        <dbReference type="Proteomes" id="UP000541444"/>
    </source>
</evidence>
<comment type="caution">
    <text evidence="2">The sequence shown here is derived from an EMBL/GenBank/DDBJ whole genome shotgun (WGS) entry which is preliminary data.</text>
</comment>